<keyword evidence="3" id="KW-0677">Repeat</keyword>
<evidence type="ECO:0000313" key="7">
    <source>
        <dbReference type="EMBL" id="MBF4552508.1"/>
    </source>
</evidence>
<evidence type="ECO:0000313" key="8">
    <source>
        <dbReference type="Proteomes" id="UP000635902"/>
    </source>
</evidence>
<evidence type="ECO:0000256" key="3">
    <source>
        <dbReference type="ARBA" id="ARBA00022737"/>
    </source>
</evidence>
<keyword evidence="2 5" id="KW-0808">Transferase</keyword>
<evidence type="ECO:0000256" key="4">
    <source>
        <dbReference type="ARBA" id="ARBA00023315"/>
    </source>
</evidence>
<dbReference type="Proteomes" id="UP000635902">
    <property type="component" value="Unassembled WGS sequence"/>
</dbReference>
<comment type="similarity">
    <text evidence="1 5">Belongs to the transferase hexapeptide repeat family.</text>
</comment>
<dbReference type="Pfam" id="PF12464">
    <property type="entry name" value="Mac"/>
    <property type="match status" value="1"/>
</dbReference>
<keyword evidence="4 5" id="KW-0012">Acyltransferase</keyword>
<dbReference type="SUPFAM" id="SSF51161">
    <property type="entry name" value="Trimeric LpxA-like enzymes"/>
    <property type="match status" value="1"/>
</dbReference>
<evidence type="ECO:0000256" key="5">
    <source>
        <dbReference type="RuleBase" id="RU367021"/>
    </source>
</evidence>
<dbReference type="InterPro" id="IPR024688">
    <property type="entry name" value="Mac_dom"/>
</dbReference>
<organism evidence="7 8">
    <name type="scientific">Corynebacterium suicordis DSM 45110</name>
    <dbReference type="NCBI Taxonomy" id="1121369"/>
    <lineage>
        <taxon>Bacteria</taxon>
        <taxon>Bacillati</taxon>
        <taxon>Actinomycetota</taxon>
        <taxon>Actinomycetes</taxon>
        <taxon>Mycobacteriales</taxon>
        <taxon>Corynebacteriaceae</taxon>
        <taxon>Corynebacterium</taxon>
    </lineage>
</organism>
<comment type="caution">
    <text evidence="7">The sequence shown here is derived from an EMBL/GenBank/DDBJ whole genome shotgun (WGS) entry which is preliminary data.</text>
</comment>
<dbReference type="InterPro" id="IPR018357">
    <property type="entry name" value="Hexapep_transf_CS"/>
</dbReference>
<dbReference type="InterPro" id="IPR039369">
    <property type="entry name" value="LacA-like"/>
</dbReference>
<evidence type="ECO:0000256" key="2">
    <source>
        <dbReference type="ARBA" id="ARBA00022679"/>
    </source>
</evidence>
<dbReference type="CDD" id="cd03357">
    <property type="entry name" value="LbH_MAT_GAT"/>
    <property type="match status" value="1"/>
</dbReference>
<accession>A0ABR9ZGH3</accession>
<dbReference type="EC" id="2.3.1.-" evidence="5"/>
<dbReference type="Pfam" id="PF00132">
    <property type="entry name" value="Hexapep"/>
    <property type="match status" value="1"/>
</dbReference>
<gene>
    <name evidence="7" type="ORF">IRY30_00205</name>
</gene>
<keyword evidence="8" id="KW-1185">Reference proteome</keyword>
<protein>
    <recommendedName>
        <fullName evidence="5">Acetyltransferase</fullName>
        <ecNumber evidence="5">2.3.1.-</ecNumber>
    </recommendedName>
</protein>
<dbReference type="PANTHER" id="PTHR43017">
    <property type="entry name" value="GALACTOSIDE O-ACETYLTRANSFERASE"/>
    <property type="match status" value="1"/>
</dbReference>
<reference evidence="7 8" key="1">
    <citation type="submission" date="2020-10" db="EMBL/GenBank/DDBJ databases">
        <title>Novel species in genus Corynebacterium.</title>
        <authorList>
            <person name="Zhang G."/>
        </authorList>
    </citation>
    <scope>NUCLEOTIDE SEQUENCE [LARGE SCALE GENOMIC DNA]</scope>
    <source>
        <strain evidence="7 8">DSM 45110</strain>
    </source>
</reference>
<dbReference type="PROSITE" id="PS00101">
    <property type="entry name" value="HEXAPEP_TRANSFERASES"/>
    <property type="match status" value="1"/>
</dbReference>
<feature type="domain" description="Maltose/galactoside acetyltransferase" evidence="6">
    <location>
        <begin position="1"/>
        <end position="52"/>
    </location>
</feature>
<proteinExistence type="inferred from homology"/>
<evidence type="ECO:0000256" key="1">
    <source>
        <dbReference type="ARBA" id="ARBA00007274"/>
    </source>
</evidence>
<evidence type="ECO:0000259" key="6">
    <source>
        <dbReference type="SMART" id="SM01266"/>
    </source>
</evidence>
<dbReference type="InterPro" id="IPR001451">
    <property type="entry name" value="Hexapep"/>
</dbReference>
<dbReference type="PANTHER" id="PTHR43017:SF1">
    <property type="entry name" value="ACETYLTRANSFERASE YJL218W-RELATED"/>
    <property type="match status" value="1"/>
</dbReference>
<dbReference type="EMBL" id="JADKMY010000001">
    <property type="protein sequence ID" value="MBF4552508.1"/>
    <property type="molecule type" value="Genomic_DNA"/>
</dbReference>
<sequence>MNAGQLYHADDPLIREHHWHGKSLAQRFNRLDFADMEGRHQILEELLGTYDRSVTIVPEFLVDYGHNIHIGSDAFVNFQGLFLDICPIVIGEGALIGPRCQLLAPLHPLENLQLRRAGFEYGGPITIGANAWLAGGVTVCPNVTIGENSVIGAGSVVTRDIPAGVVAVGSPARVVREL</sequence>
<dbReference type="InterPro" id="IPR011004">
    <property type="entry name" value="Trimer_LpxA-like_sf"/>
</dbReference>
<dbReference type="SMART" id="SM01266">
    <property type="entry name" value="Mac"/>
    <property type="match status" value="1"/>
</dbReference>
<name>A0ABR9ZGH3_9CORY</name>
<dbReference type="Gene3D" id="2.160.10.10">
    <property type="entry name" value="Hexapeptide repeat proteins"/>
    <property type="match status" value="1"/>
</dbReference>